<organism evidence="1 2">
    <name type="scientific">Pendulispora albinea</name>
    <dbReference type="NCBI Taxonomy" id="2741071"/>
    <lineage>
        <taxon>Bacteria</taxon>
        <taxon>Pseudomonadati</taxon>
        <taxon>Myxococcota</taxon>
        <taxon>Myxococcia</taxon>
        <taxon>Myxococcales</taxon>
        <taxon>Sorangiineae</taxon>
        <taxon>Pendulisporaceae</taxon>
        <taxon>Pendulispora</taxon>
    </lineage>
</organism>
<evidence type="ECO:0000313" key="1">
    <source>
        <dbReference type="EMBL" id="WXB17323.1"/>
    </source>
</evidence>
<dbReference type="GO" id="GO:0016829">
    <property type="term" value="F:lyase activity"/>
    <property type="evidence" value="ECO:0007669"/>
    <property type="project" value="UniProtKB-KW"/>
</dbReference>
<dbReference type="Gene3D" id="3.30.450.410">
    <property type="match status" value="1"/>
</dbReference>
<dbReference type="InterPro" id="IPR004927">
    <property type="entry name" value="MerB"/>
</dbReference>
<keyword evidence="2" id="KW-1185">Reference proteome</keyword>
<protein>
    <submittedName>
        <fullName evidence="1">Alkylmercury lyase family protein</fullName>
    </submittedName>
</protein>
<reference evidence="1 2" key="1">
    <citation type="submission" date="2021-12" db="EMBL/GenBank/DDBJ databases">
        <title>Discovery of the Pendulisporaceae a myxobacterial family with distinct sporulation behavior and unique specialized metabolism.</title>
        <authorList>
            <person name="Garcia R."/>
            <person name="Popoff A."/>
            <person name="Bader C.D."/>
            <person name="Loehr J."/>
            <person name="Walesch S."/>
            <person name="Walt C."/>
            <person name="Boldt J."/>
            <person name="Bunk B."/>
            <person name="Haeckl F.J.F.P.J."/>
            <person name="Gunesch A.P."/>
            <person name="Birkelbach J."/>
            <person name="Nuebel U."/>
            <person name="Pietschmann T."/>
            <person name="Bach T."/>
            <person name="Mueller R."/>
        </authorList>
    </citation>
    <scope>NUCLEOTIDE SEQUENCE [LARGE SCALE GENOMIC DNA]</scope>
    <source>
        <strain evidence="1 2">MSr11954</strain>
    </source>
</reference>
<evidence type="ECO:0000313" key="2">
    <source>
        <dbReference type="Proteomes" id="UP001370348"/>
    </source>
</evidence>
<dbReference type="Pfam" id="PF03243">
    <property type="entry name" value="MerB"/>
    <property type="match status" value="1"/>
</dbReference>
<dbReference type="RefSeq" id="WP_394826953.1">
    <property type="nucleotide sequence ID" value="NZ_CP089984.1"/>
</dbReference>
<dbReference type="SUPFAM" id="SSF160387">
    <property type="entry name" value="NosL/MerB-like"/>
    <property type="match status" value="1"/>
</dbReference>
<sequence length="226" mass="25004">MEDRVHHHVIDSFVRRGYPSTAWEIAADLGATSEQVAATLRRLHDGHGLVLHPGSLDVWIAHPFSASPTAVWVAEGERGWWAPCMWCALGVAVLAAPNATIHARIGGEHEPVQIQLHDGAVAEDSSSLGVHFAVPLRDAWANVVHFCSTVLPFRSAADVERWCERHRIAQGAVVPVAQALDLARAWYGHHLDRDWRKWTLQEAQAIFERVGLTGPFFRLPVSDGVY</sequence>
<dbReference type="InterPro" id="IPR053717">
    <property type="entry name" value="MerB_lyase_sf"/>
</dbReference>
<dbReference type="EMBL" id="CP089984">
    <property type="protein sequence ID" value="WXB17323.1"/>
    <property type="molecule type" value="Genomic_DNA"/>
</dbReference>
<gene>
    <name evidence="1" type="ORF">LZC94_08570</name>
</gene>
<proteinExistence type="predicted"/>
<accession>A0ABZ2M5A3</accession>
<dbReference type="Proteomes" id="UP001370348">
    <property type="component" value="Chromosome"/>
</dbReference>
<keyword evidence="1" id="KW-0456">Lyase</keyword>
<name>A0ABZ2M5A3_9BACT</name>